<name>A0A4Z2EFG2_9TELE</name>
<protein>
    <submittedName>
        <fullName evidence="2">Uncharacterized protein</fullName>
    </submittedName>
</protein>
<dbReference type="EMBL" id="SRLO01008206">
    <property type="protein sequence ID" value="TNN27493.1"/>
    <property type="molecule type" value="Genomic_DNA"/>
</dbReference>
<proteinExistence type="predicted"/>
<sequence>MSAGDSVPTCLHSGPNDSDTSLVEAKLRSSIRTTLTGENTQSPSLEPSELSTSEVQEPSELSTSEVQEPSDLRGPGAVGAADPRGPGPLFPGTHQRKADPGSPSPCPG</sequence>
<comment type="caution">
    <text evidence="2">The sequence shown here is derived from an EMBL/GenBank/DDBJ whole genome shotgun (WGS) entry which is preliminary data.</text>
</comment>
<dbReference type="Proteomes" id="UP000314294">
    <property type="component" value="Unassembled WGS sequence"/>
</dbReference>
<evidence type="ECO:0000313" key="2">
    <source>
        <dbReference type="EMBL" id="TNN27493.1"/>
    </source>
</evidence>
<gene>
    <name evidence="2" type="ORF">EYF80_062363</name>
</gene>
<reference evidence="2 3" key="1">
    <citation type="submission" date="2019-03" db="EMBL/GenBank/DDBJ databases">
        <title>First draft genome of Liparis tanakae, snailfish: a comprehensive survey of snailfish specific genes.</title>
        <authorList>
            <person name="Kim W."/>
            <person name="Song I."/>
            <person name="Jeong J.-H."/>
            <person name="Kim D."/>
            <person name="Kim S."/>
            <person name="Ryu S."/>
            <person name="Song J.Y."/>
            <person name="Lee S.K."/>
        </authorList>
    </citation>
    <scope>NUCLEOTIDE SEQUENCE [LARGE SCALE GENOMIC DNA]</scope>
    <source>
        <tissue evidence="2">Muscle</tissue>
    </source>
</reference>
<feature type="region of interest" description="Disordered" evidence="1">
    <location>
        <begin position="1"/>
        <end position="108"/>
    </location>
</feature>
<evidence type="ECO:0000256" key="1">
    <source>
        <dbReference type="SAM" id="MobiDB-lite"/>
    </source>
</evidence>
<keyword evidence="3" id="KW-1185">Reference proteome</keyword>
<feature type="compositionally biased region" description="Polar residues" evidence="1">
    <location>
        <begin position="30"/>
        <end position="41"/>
    </location>
</feature>
<dbReference type="AlphaFoldDB" id="A0A4Z2EFG2"/>
<accession>A0A4Z2EFG2</accession>
<feature type="compositionally biased region" description="Polar residues" evidence="1">
    <location>
        <begin position="55"/>
        <end position="67"/>
    </location>
</feature>
<evidence type="ECO:0000313" key="3">
    <source>
        <dbReference type="Proteomes" id="UP000314294"/>
    </source>
</evidence>
<organism evidence="2 3">
    <name type="scientific">Liparis tanakae</name>
    <name type="common">Tanaka's snailfish</name>
    <dbReference type="NCBI Taxonomy" id="230148"/>
    <lineage>
        <taxon>Eukaryota</taxon>
        <taxon>Metazoa</taxon>
        <taxon>Chordata</taxon>
        <taxon>Craniata</taxon>
        <taxon>Vertebrata</taxon>
        <taxon>Euteleostomi</taxon>
        <taxon>Actinopterygii</taxon>
        <taxon>Neopterygii</taxon>
        <taxon>Teleostei</taxon>
        <taxon>Neoteleostei</taxon>
        <taxon>Acanthomorphata</taxon>
        <taxon>Eupercaria</taxon>
        <taxon>Perciformes</taxon>
        <taxon>Cottioidei</taxon>
        <taxon>Cottales</taxon>
        <taxon>Liparidae</taxon>
        <taxon>Liparis</taxon>
    </lineage>
</organism>
<feature type="compositionally biased region" description="Low complexity" evidence="1">
    <location>
        <begin position="42"/>
        <end position="54"/>
    </location>
</feature>